<reference evidence="3" key="1">
    <citation type="journal article" date="2019" name="Int. J. Syst. Evol. Microbiol.">
        <title>The Global Catalogue of Microorganisms (GCM) 10K type strain sequencing project: providing services to taxonomists for standard genome sequencing and annotation.</title>
        <authorList>
            <consortium name="The Broad Institute Genomics Platform"/>
            <consortium name="The Broad Institute Genome Sequencing Center for Infectious Disease"/>
            <person name="Wu L."/>
            <person name="Ma J."/>
        </authorList>
    </citation>
    <scope>NUCLEOTIDE SEQUENCE [LARGE SCALE GENOMIC DNA]</scope>
    <source>
        <strain evidence="3">JCM 17593</strain>
    </source>
</reference>
<dbReference type="RefSeq" id="WP_344777682.1">
    <property type="nucleotide sequence ID" value="NZ_BAABBX010000016.1"/>
</dbReference>
<dbReference type="InterPro" id="IPR011009">
    <property type="entry name" value="Kinase-like_dom_sf"/>
</dbReference>
<evidence type="ECO:0000313" key="3">
    <source>
        <dbReference type="Proteomes" id="UP001500213"/>
    </source>
</evidence>
<evidence type="ECO:0000256" key="1">
    <source>
        <dbReference type="SAM" id="MobiDB-lite"/>
    </source>
</evidence>
<comment type="caution">
    <text evidence="2">The sequence shown here is derived from an EMBL/GenBank/DDBJ whole genome shotgun (WGS) entry which is preliminary data.</text>
</comment>
<dbReference type="SUPFAM" id="SSF56112">
    <property type="entry name" value="Protein kinase-like (PK-like)"/>
    <property type="match status" value="1"/>
</dbReference>
<keyword evidence="3" id="KW-1185">Reference proteome</keyword>
<feature type="region of interest" description="Disordered" evidence="1">
    <location>
        <begin position="282"/>
        <end position="318"/>
    </location>
</feature>
<accession>A0ABP8AXZ6</accession>
<gene>
    <name evidence="2" type="ORF">GCM10022288_26540</name>
</gene>
<name>A0ABP8AXZ6_9MICO</name>
<proteinExistence type="predicted"/>
<evidence type="ECO:0008006" key="4">
    <source>
        <dbReference type="Google" id="ProtNLM"/>
    </source>
</evidence>
<evidence type="ECO:0000313" key="2">
    <source>
        <dbReference type="EMBL" id="GAA4193173.1"/>
    </source>
</evidence>
<sequence>MTDATAELSATSFGRRAAALLAASSEHLPRVLDVTVLGERHELLLEEVTGPTLGALLAGRRRLSPGEAVTTVIGAARAVAALHAAGYCGVSLAEDTLRFDGDGRPVVLGLDRLNETVLAGAQGMANDWRELAALADRLGLIAHGRAAGALGPAHVGLGLALATLTAGESEQSVDRLEEALFDLAEPEPVRLEVAGPAERAASPLTVRRHGAAHRRPSSSVLLEAFDAGPAALLAGPVADVRKRAGALLARLHGRARLLAIACGAAAALTCAAVVLLPDGASTRSAPTATPGTPSATADESAAATASPTPSADPELQADDPVAATPVLLARRDHCLTLSAREQARCLADVADGQASDLSRPARPLAGLAPSLLERSGDSALIALTPSDRRTQPASALLMRTEAGWRLRQLYEN</sequence>
<dbReference type="EMBL" id="BAABBX010000016">
    <property type="protein sequence ID" value="GAA4193173.1"/>
    <property type="molecule type" value="Genomic_DNA"/>
</dbReference>
<protein>
    <recommendedName>
        <fullName evidence="4">Protein kinase domain-containing protein</fullName>
    </recommendedName>
</protein>
<dbReference type="Proteomes" id="UP001500213">
    <property type="component" value="Unassembled WGS sequence"/>
</dbReference>
<organism evidence="2 3">
    <name type="scientific">Gryllotalpicola kribbensis</name>
    <dbReference type="NCBI Taxonomy" id="993084"/>
    <lineage>
        <taxon>Bacteria</taxon>
        <taxon>Bacillati</taxon>
        <taxon>Actinomycetota</taxon>
        <taxon>Actinomycetes</taxon>
        <taxon>Micrococcales</taxon>
        <taxon>Microbacteriaceae</taxon>
        <taxon>Gryllotalpicola</taxon>
    </lineage>
</organism>
<feature type="compositionally biased region" description="Low complexity" evidence="1">
    <location>
        <begin position="282"/>
        <end position="314"/>
    </location>
</feature>